<dbReference type="InterPro" id="IPR041095">
    <property type="entry name" value="EFG_II"/>
</dbReference>
<keyword evidence="4" id="KW-0251">Elongation factor</keyword>
<evidence type="ECO:0000259" key="3">
    <source>
        <dbReference type="PROSITE" id="PS51722"/>
    </source>
</evidence>
<dbReference type="CDD" id="cd03713">
    <property type="entry name" value="EFG_mtEFG_C"/>
    <property type="match status" value="1"/>
</dbReference>
<dbReference type="InterPro" id="IPR009022">
    <property type="entry name" value="EFG_III"/>
</dbReference>
<dbReference type="CDD" id="cd01342">
    <property type="entry name" value="Translation_Factor_II_like"/>
    <property type="match status" value="1"/>
</dbReference>
<dbReference type="SUPFAM" id="SSF50447">
    <property type="entry name" value="Translation proteins"/>
    <property type="match status" value="1"/>
</dbReference>
<dbReference type="InterPro" id="IPR009000">
    <property type="entry name" value="Transl_B-barrel_sf"/>
</dbReference>
<dbReference type="PANTHER" id="PTHR43261:SF7">
    <property type="entry name" value="ELONGATION FACTOR G-LIKE PROTEIN"/>
    <property type="match status" value="1"/>
</dbReference>
<name>A0A2Z6UYW7_MICAE</name>
<dbReference type="Gene3D" id="3.30.230.10">
    <property type="match status" value="1"/>
</dbReference>
<dbReference type="EMBL" id="BDSG01000033">
    <property type="protein sequence ID" value="GBL10180.1"/>
    <property type="molecule type" value="Genomic_DNA"/>
</dbReference>
<dbReference type="PANTHER" id="PTHR43261">
    <property type="entry name" value="TRANSLATION ELONGATION FACTOR G-RELATED"/>
    <property type="match status" value="1"/>
</dbReference>
<dbReference type="SUPFAM" id="SSF54211">
    <property type="entry name" value="Ribosomal protein S5 domain 2-like"/>
    <property type="match status" value="1"/>
</dbReference>
<protein>
    <submittedName>
        <fullName evidence="4">Elongation factor G</fullName>
    </submittedName>
</protein>
<dbReference type="GO" id="GO:0032790">
    <property type="term" value="P:ribosome disassembly"/>
    <property type="evidence" value="ECO:0007669"/>
    <property type="project" value="TreeGrafter"/>
</dbReference>
<dbReference type="CDD" id="cd01434">
    <property type="entry name" value="EFG_mtEFG1_IV"/>
    <property type="match status" value="1"/>
</dbReference>
<feature type="domain" description="Tr-type G" evidence="3">
    <location>
        <begin position="7"/>
        <end position="279"/>
    </location>
</feature>
<dbReference type="GO" id="GO:0003746">
    <property type="term" value="F:translation elongation factor activity"/>
    <property type="evidence" value="ECO:0007669"/>
    <property type="project" value="UniProtKB-KW"/>
</dbReference>
<dbReference type="Pfam" id="PF22042">
    <property type="entry name" value="EF-G_D2"/>
    <property type="match status" value="1"/>
</dbReference>
<dbReference type="Pfam" id="PF14492">
    <property type="entry name" value="EFG_III"/>
    <property type="match status" value="1"/>
</dbReference>
<dbReference type="InterPro" id="IPR027417">
    <property type="entry name" value="P-loop_NTPase"/>
</dbReference>
<dbReference type="InterPro" id="IPR035647">
    <property type="entry name" value="EFG_III/V"/>
</dbReference>
<keyword evidence="4" id="KW-0648">Protein biosynthesis</keyword>
<accession>A0A2Z6UYW7</accession>
<dbReference type="InterPro" id="IPR035649">
    <property type="entry name" value="EFG_V"/>
</dbReference>
<dbReference type="NCBIfam" id="NF009891">
    <property type="entry name" value="PRK13351.1-1"/>
    <property type="match status" value="1"/>
</dbReference>
<organism evidence="4 5">
    <name type="scientific">Microcystis aeruginosa Sj</name>
    <dbReference type="NCBI Taxonomy" id="1979544"/>
    <lineage>
        <taxon>Bacteria</taxon>
        <taxon>Bacillati</taxon>
        <taxon>Cyanobacteriota</taxon>
        <taxon>Cyanophyceae</taxon>
        <taxon>Oscillatoriophycideae</taxon>
        <taxon>Chroococcales</taxon>
        <taxon>Microcystaceae</taxon>
        <taxon>Microcystis</taxon>
    </lineage>
</organism>
<dbReference type="Proteomes" id="UP000248272">
    <property type="component" value="Unassembled WGS sequence"/>
</dbReference>
<dbReference type="SMART" id="SM00889">
    <property type="entry name" value="EFG_IV"/>
    <property type="match status" value="1"/>
</dbReference>
<dbReference type="Gene3D" id="3.30.70.870">
    <property type="entry name" value="Elongation Factor G (Translational Gtpase), domain 3"/>
    <property type="match status" value="1"/>
</dbReference>
<dbReference type="Gene3D" id="3.30.70.240">
    <property type="match status" value="1"/>
</dbReference>
<dbReference type="NCBIfam" id="NF009381">
    <property type="entry name" value="PRK12740.1-5"/>
    <property type="match status" value="1"/>
</dbReference>
<dbReference type="Gene3D" id="3.40.50.300">
    <property type="entry name" value="P-loop containing nucleotide triphosphate hydrolases"/>
    <property type="match status" value="1"/>
</dbReference>
<dbReference type="InterPro" id="IPR000795">
    <property type="entry name" value="T_Tr_GTP-bd_dom"/>
</dbReference>
<dbReference type="InterPro" id="IPR047872">
    <property type="entry name" value="EFG_IV"/>
</dbReference>
<dbReference type="PROSITE" id="PS51722">
    <property type="entry name" value="G_TR_2"/>
    <property type="match status" value="1"/>
</dbReference>
<keyword evidence="2" id="KW-0342">GTP-binding</keyword>
<sequence length="677" mass="74559">MNQSIGANTRNVALVGPYSSGKTSLLESLLFVTGAITRKGKISDGNTVGDSSTQARDRQMSVEVSVAHSQYQDLNFTFLDCPGSIEFASETYNALVGAGAAIIVCEPVVDRVLTLAPLLKFLDDWEIPHLIFINKMDRCNSHFNEVLQALKSVSSRPLVPQQYPIRQNNEIIGFIDLINEQAYHYHANSPADPVALPDHLKEEEQIARQEMLETIAEFDDHLLEELLEDINPSREEILQDLKQELGADQIVPVFFGMAERDYGVRHLLTALVEETPAPTITANRRGLDPSADGDAVVQILKTYFTPQGGRLSLARIWQGTLNDGMALNGVRIGGIYRLMGQQQQPLQQAQAGEIIALGRLEGIATGDVVSSGSQKPALPKGLQLKPVFALAIAAANRKDEVKLSSALTKLIEEDPSLHWEQHGDTKEVILWGQGEIHLQVALDRLARKYNLPMTTHLPQVPYKETIKASTKSHGRYKHQTGGHGAFGDVYLDIKPLARGEGFQFHETIVGGVVPKQYIPGVETGVREYLGHGPLGFPVVDIDVTLTDGSYHSVDSSEQAFKQAARLAMTEGLPKCHPVLLEPILSVTVLAPSEYTAKVLQLISGKRGQIQGFEASEEWKGWDQITTYLPQAEMHDLIVELRSLTMGVGFFQWDEDHLQEVPDKLRDAVLAMQGNGNK</sequence>
<reference evidence="4 5" key="1">
    <citation type="journal article" date="2018" name="Front. Microbiol.">
        <title>Adaptation of the Freshwater Bloom-Forming Cyanobacterium Microcystis aeruginosa to Brackish Water Is Driven by Recent Horizontal Transfer of Sucrose Genes.</title>
        <authorList>
            <person name="Tanabe Y."/>
            <person name="Hodoki Y."/>
            <person name="Sano T."/>
            <person name="Tada K."/>
            <person name="Watanabe M.M."/>
        </authorList>
    </citation>
    <scope>NUCLEOTIDE SEQUENCE [LARGE SCALE GENOMIC DNA]</scope>
    <source>
        <strain evidence="4 5">Sj</strain>
    </source>
</reference>
<dbReference type="Pfam" id="PF03764">
    <property type="entry name" value="EFG_IV"/>
    <property type="match status" value="1"/>
</dbReference>
<evidence type="ECO:0000313" key="5">
    <source>
        <dbReference type="Proteomes" id="UP000248272"/>
    </source>
</evidence>
<dbReference type="SUPFAM" id="SSF54980">
    <property type="entry name" value="EF-G C-terminal domain-like"/>
    <property type="match status" value="2"/>
</dbReference>
<dbReference type="SMART" id="SM00838">
    <property type="entry name" value="EFG_C"/>
    <property type="match status" value="1"/>
</dbReference>
<dbReference type="Pfam" id="PF00009">
    <property type="entry name" value="GTP_EFTU"/>
    <property type="match status" value="1"/>
</dbReference>
<evidence type="ECO:0000256" key="2">
    <source>
        <dbReference type="ARBA" id="ARBA00023134"/>
    </source>
</evidence>
<dbReference type="RefSeq" id="WP_110578799.1">
    <property type="nucleotide sequence ID" value="NZ_BDSG01000033.1"/>
</dbReference>
<evidence type="ECO:0000313" key="4">
    <source>
        <dbReference type="EMBL" id="GBL10180.1"/>
    </source>
</evidence>
<dbReference type="CDD" id="cd16262">
    <property type="entry name" value="EFG_III"/>
    <property type="match status" value="1"/>
</dbReference>
<dbReference type="GO" id="GO:0005525">
    <property type="term" value="F:GTP binding"/>
    <property type="evidence" value="ECO:0007669"/>
    <property type="project" value="UniProtKB-KW"/>
</dbReference>
<dbReference type="CDD" id="cd04170">
    <property type="entry name" value="EF-G_bact"/>
    <property type="match status" value="1"/>
</dbReference>
<gene>
    <name evidence="4" type="primary">fusA_2</name>
    <name evidence="4" type="ORF">MSj_01664</name>
</gene>
<dbReference type="InterPro" id="IPR014721">
    <property type="entry name" value="Ribsml_uS5_D2-typ_fold_subgr"/>
</dbReference>
<dbReference type="NCBIfam" id="NF009379">
    <property type="entry name" value="PRK12740.1-3"/>
    <property type="match status" value="1"/>
</dbReference>
<dbReference type="SUPFAM" id="SSF52540">
    <property type="entry name" value="P-loop containing nucleoside triphosphate hydrolases"/>
    <property type="match status" value="1"/>
</dbReference>
<dbReference type="AlphaFoldDB" id="A0A2Z6UYW7"/>
<comment type="caution">
    <text evidence="4">The sequence shown here is derived from an EMBL/GenBank/DDBJ whole genome shotgun (WGS) entry which is preliminary data.</text>
</comment>
<keyword evidence="1" id="KW-0547">Nucleotide-binding</keyword>
<dbReference type="InterPro" id="IPR020568">
    <property type="entry name" value="Ribosomal_Su5_D2-typ_SF"/>
</dbReference>
<dbReference type="InterPro" id="IPR005517">
    <property type="entry name" value="Transl_elong_EFG/EF2_IV"/>
</dbReference>
<dbReference type="InterPro" id="IPR000640">
    <property type="entry name" value="EFG_V-like"/>
</dbReference>
<evidence type="ECO:0000256" key="1">
    <source>
        <dbReference type="ARBA" id="ARBA00022741"/>
    </source>
</evidence>
<dbReference type="Pfam" id="PF00679">
    <property type="entry name" value="EFG_C"/>
    <property type="match status" value="1"/>
</dbReference>
<dbReference type="GO" id="GO:0003924">
    <property type="term" value="F:GTPase activity"/>
    <property type="evidence" value="ECO:0007669"/>
    <property type="project" value="InterPro"/>
</dbReference>
<dbReference type="InterPro" id="IPR053905">
    <property type="entry name" value="EF-G-like_DII"/>
</dbReference>
<dbReference type="Gene3D" id="2.40.30.10">
    <property type="entry name" value="Translation factors"/>
    <property type="match status" value="1"/>
</dbReference>
<proteinExistence type="predicted"/>